<keyword evidence="7" id="KW-0862">Zinc</keyword>
<evidence type="ECO:0000313" key="13">
    <source>
        <dbReference type="EMBL" id="MCY9520381.1"/>
    </source>
</evidence>
<evidence type="ECO:0000256" key="7">
    <source>
        <dbReference type="ARBA" id="ARBA00022833"/>
    </source>
</evidence>
<evidence type="ECO:0000259" key="12">
    <source>
        <dbReference type="PROSITE" id="PS51721"/>
    </source>
</evidence>
<dbReference type="PANTHER" id="PTHR32120:SF10">
    <property type="entry name" value="SMALL RIBOSOMAL SUBUNIT BIOGENESIS GTPASE RSGA"/>
    <property type="match status" value="1"/>
</dbReference>
<dbReference type="Proteomes" id="UP001207626">
    <property type="component" value="Unassembled WGS sequence"/>
</dbReference>
<evidence type="ECO:0000313" key="14">
    <source>
        <dbReference type="Proteomes" id="UP001207626"/>
    </source>
</evidence>
<evidence type="ECO:0000256" key="5">
    <source>
        <dbReference type="ARBA" id="ARBA00022741"/>
    </source>
</evidence>
<dbReference type="InterPro" id="IPR030378">
    <property type="entry name" value="G_CP_dom"/>
</dbReference>
<dbReference type="Pfam" id="PF03193">
    <property type="entry name" value="RsgA_GTPase"/>
    <property type="match status" value="1"/>
</dbReference>
<feature type="compositionally biased region" description="Polar residues" evidence="10">
    <location>
        <begin position="249"/>
        <end position="266"/>
    </location>
</feature>
<feature type="domain" description="CP-type G" evidence="12">
    <location>
        <begin position="11"/>
        <end position="169"/>
    </location>
</feature>
<keyword evidence="1" id="KW-0963">Cytoplasm</keyword>
<keyword evidence="4" id="KW-0699">rRNA-binding</keyword>
<keyword evidence="14" id="KW-1185">Reference proteome</keyword>
<dbReference type="EMBL" id="JAMDLW010000015">
    <property type="protein sequence ID" value="MCY9520381.1"/>
    <property type="molecule type" value="Genomic_DNA"/>
</dbReference>
<evidence type="ECO:0000256" key="9">
    <source>
        <dbReference type="ARBA" id="ARBA00023134"/>
    </source>
</evidence>
<accession>A0ABT4DWN0</accession>
<reference evidence="13 14" key="1">
    <citation type="submission" date="2022-05" db="EMBL/GenBank/DDBJ databases">
        <title>Genome Sequencing of Bee-Associated Microbes.</title>
        <authorList>
            <person name="Dunlap C."/>
        </authorList>
    </citation>
    <scope>NUCLEOTIDE SEQUENCE [LARGE SCALE GENOMIC DNA]</scope>
    <source>
        <strain evidence="13 14">NRRL NRS-1438</strain>
    </source>
</reference>
<feature type="region of interest" description="Disordered" evidence="10">
    <location>
        <begin position="241"/>
        <end position="266"/>
    </location>
</feature>
<keyword evidence="2" id="KW-0690">Ribosome biogenesis</keyword>
<evidence type="ECO:0000256" key="2">
    <source>
        <dbReference type="ARBA" id="ARBA00022517"/>
    </source>
</evidence>
<keyword evidence="8" id="KW-0694">RNA-binding</keyword>
<evidence type="ECO:0000256" key="6">
    <source>
        <dbReference type="ARBA" id="ARBA00022801"/>
    </source>
</evidence>
<gene>
    <name evidence="13" type="primary">rsgA</name>
    <name evidence="13" type="ORF">M5X09_11905</name>
</gene>
<dbReference type="Gene3D" id="3.40.50.300">
    <property type="entry name" value="P-loop containing nucleotide triphosphate hydrolases"/>
    <property type="match status" value="1"/>
</dbReference>
<evidence type="ECO:0000256" key="8">
    <source>
        <dbReference type="ARBA" id="ARBA00022884"/>
    </source>
</evidence>
<keyword evidence="9" id="KW-0342">GTP-binding</keyword>
<keyword evidence="3" id="KW-0479">Metal-binding</keyword>
<proteinExistence type="predicted"/>
<dbReference type="CDD" id="cd01854">
    <property type="entry name" value="YjeQ_EngC"/>
    <property type="match status" value="1"/>
</dbReference>
<evidence type="ECO:0000256" key="3">
    <source>
        <dbReference type="ARBA" id="ARBA00022723"/>
    </source>
</evidence>
<dbReference type="PROSITE" id="PS51721">
    <property type="entry name" value="G_CP"/>
    <property type="match status" value="1"/>
</dbReference>
<dbReference type="InterPro" id="IPR010914">
    <property type="entry name" value="RsgA_GTPase_dom"/>
</dbReference>
<dbReference type="PROSITE" id="PS50936">
    <property type="entry name" value="ENGC_GTPASE"/>
    <property type="match status" value="1"/>
</dbReference>
<keyword evidence="5" id="KW-0547">Nucleotide-binding</keyword>
<evidence type="ECO:0000256" key="10">
    <source>
        <dbReference type="SAM" id="MobiDB-lite"/>
    </source>
</evidence>
<evidence type="ECO:0000256" key="1">
    <source>
        <dbReference type="ARBA" id="ARBA00022490"/>
    </source>
</evidence>
<dbReference type="Gene3D" id="1.10.40.50">
    <property type="entry name" value="Probable gtpase engc, domain 3"/>
    <property type="match status" value="1"/>
</dbReference>
<dbReference type="InterPro" id="IPR004881">
    <property type="entry name" value="Ribosome_biogen_GTPase_RsgA"/>
</dbReference>
<feature type="non-terminal residue" evidence="13">
    <location>
        <position position="1"/>
    </location>
</feature>
<protein>
    <submittedName>
        <fullName evidence="13">Ribosome small subunit-dependent GTPase A</fullName>
    </submittedName>
</protein>
<feature type="domain" description="EngC GTPase" evidence="11">
    <location>
        <begin position="20"/>
        <end position="167"/>
    </location>
</feature>
<name>A0ABT4DWN0_9BACL</name>
<sequence length="266" mass="28101">RSLFARKVAGNRRDAQVVAANADVALLVTAMTSDFEPRRLERYAALAWDSGAMPAVVLTKADAAEDPAAFVAEAMRTVPGADVFAVSALTGAGLERLQALLAPGTTVVLVGSSGVGKSTLANALAGGERMATQAVRENDGRGRHTTTHRELLPLSGGAWLIDTPGMREVGMIAVDGGSGLEHAFEDIEALASACRFSNCSHQHEPGCAVQEAIASGELEAERLRGYHKLQREIAYMRRSEAAQLKRQHANSAKKTVKTPNSSGKRS</sequence>
<evidence type="ECO:0000256" key="4">
    <source>
        <dbReference type="ARBA" id="ARBA00022730"/>
    </source>
</evidence>
<dbReference type="RefSeq" id="WP_268640796.1">
    <property type="nucleotide sequence ID" value="NZ_JAMDLW010000015.1"/>
</dbReference>
<evidence type="ECO:0000259" key="11">
    <source>
        <dbReference type="PROSITE" id="PS50936"/>
    </source>
</evidence>
<comment type="caution">
    <text evidence="13">The sequence shown here is derived from an EMBL/GenBank/DDBJ whole genome shotgun (WGS) entry which is preliminary data.</text>
</comment>
<dbReference type="InterPro" id="IPR027417">
    <property type="entry name" value="P-loop_NTPase"/>
</dbReference>
<dbReference type="SUPFAM" id="SSF52540">
    <property type="entry name" value="P-loop containing nucleoside triphosphate hydrolases"/>
    <property type="match status" value="1"/>
</dbReference>
<keyword evidence="6" id="KW-0378">Hydrolase</keyword>
<dbReference type="PANTHER" id="PTHR32120">
    <property type="entry name" value="SMALL RIBOSOMAL SUBUNIT BIOGENESIS GTPASE RSGA"/>
    <property type="match status" value="1"/>
</dbReference>
<organism evidence="13 14">
    <name type="scientific">Paenibacillus apiarius</name>
    <dbReference type="NCBI Taxonomy" id="46240"/>
    <lineage>
        <taxon>Bacteria</taxon>
        <taxon>Bacillati</taxon>
        <taxon>Bacillota</taxon>
        <taxon>Bacilli</taxon>
        <taxon>Bacillales</taxon>
        <taxon>Paenibacillaceae</taxon>
        <taxon>Paenibacillus</taxon>
    </lineage>
</organism>
<dbReference type="NCBIfam" id="TIGR00157">
    <property type="entry name" value="ribosome small subunit-dependent GTPase A"/>
    <property type="match status" value="1"/>
</dbReference>